<sequence length="109" mass="12289">MSKVTLNNITVDLTHPLRRSIIELSNVVEAAAKRQSDLVWDHGLLNDFVCKIAVELLELVTQEKSYLEATLMRGYLNNTNTADLAFELISQIRPDAYDPVIRRVFGGSE</sequence>
<dbReference type="EMBL" id="QETF01000034">
    <property type="protein sequence ID" value="PWG15597.1"/>
    <property type="molecule type" value="Genomic_DNA"/>
</dbReference>
<comment type="caution">
    <text evidence="1">The sequence shown here is derived from an EMBL/GenBank/DDBJ whole genome shotgun (WGS) entry which is preliminary data.</text>
</comment>
<evidence type="ECO:0000313" key="2">
    <source>
        <dbReference type="Proteomes" id="UP000245293"/>
    </source>
</evidence>
<dbReference type="AlphaFoldDB" id="A0A2V1P2H6"/>
<evidence type="ECO:0000313" key="1">
    <source>
        <dbReference type="EMBL" id="PWG15597.1"/>
    </source>
</evidence>
<keyword evidence="2" id="KW-1185">Reference proteome</keyword>
<proteinExistence type="predicted"/>
<accession>A0A2V1P2H6</accession>
<gene>
    <name evidence="1" type="ORF">DFK10_16055</name>
</gene>
<dbReference type="RefSeq" id="WP_109390050.1">
    <property type="nucleotide sequence ID" value="NZ_QETF01000034.1"/>
</dbReference>
<dbReference type="Proteomes" id="UP000245293">
    <property type="component" value="Unassembled WGS sequence"/>
</dbReference>
<organism evidence="1 2">
    <name type="scientific">Salibaculum griseiflavum</name>
    <dbReference type="NCBI Taxonomy" id="1914409"/>
    <lineage>
        <taxon>Bacteria</taxon>
        <taxon>Pseudomonadati</taxon>
        <taxon>Pseudomonadota</taxon>
        <taxon>Alphaproteobacteria</taxon>
        <taxon>Rhodobacterales</taxon>
        <taxon>Roseobacteraceae</taxon>
        <taxon>Salibaculum</taxon>
    </lineage>
</organism>
<reference evidence="2" key="1">
    <citation type="submission" date="2018-05" db="EMBL/GenBank/DDBJ databases">
        <authorList>
            <person name="Du Z."/>
            <person name="Wang X."/>
        </authorList>
    </citation>
    <scope>NUCLEOTIDE SEQUENCE [LARGE SCALE GENOMIC DNA]</scope>
    <source>
        <strain evidence="2">WDS4C29</strain>
    </source>
</reference>
<protein>
    <submittedName>
        <fullName evidence="1">Uncharacterized protein</fullName>
    </submittedName>
</protein>
<name>A0A2V1P2H6_9RHOB</name>